<accession>A0AA37DH43</accession>
<dbReference type="Proteomes" id="UP000018466">
    <property type="component" value="Unassembled WGS sequence"/>
</dbReference>
<feature type="compositionally biased region" description="Low complexity" evidence="1">
    <location>
        <begin position="418"/>
        <end position="434"/>
    </location>
</feature>
<evidence type="ECO:0000313" key="4">
    <source>
        <dbReference type="EMBL" id="EHO18049.1"/>
    </source>
</evidence>
<protein>
    <recommendedName>
        <fullName evidence="3">Phage tail lysozyme domain-containing protein</fullName>
    </recommendedName>
</protein>
<keyword evidence="2" id="KW-0472">Membrane</keyword>
<name>A0AA37DH43_9FIRM</name>
<keyword evidence="2" id="KW-0812">Transmembrane</keyword>
<dbReference type="GeneID" id="86940029"/>
<evidence type="ECO:0000256" key="2">
    <source>
        <dbReference type="SAM" id="Phobius"/>
    </source>
</evidence>
<proteinExistence type="predicted"/>
<feature type="compositionally biased region" description="Low complexity" evidence="1">
    <location>
        <begin position="467"/>
        <end position="481"/>
    </location>
</feature>
<sequence length="481" mass="53470">MREDIKVWVQNHLEQHRRALALSCLVGVFLILPFGVRKFCETPERDIRKRAEEEARRATSAAQIITPDSETPSASAILLSAVTTGWKQVQAGWVYLNAAGERERGKWILGADNRYYYLNAAGIMEYGEFLRLGSSRYHLEQDGAMSTGRFYQGDREYYAAPDGALYRDTWVQEGENWCYVDAAGRILKDRMTPDSYYVDASGYLVAAPGSRFEGFTYENDGAHQLYLNLGTADVIRSYLKARGWTESSIAGLLGNFQQESGINPALEEAGTHYGYGLGQWSFDRRERLEAYCRDRGKPYDDLITQLEFLLQEPGEHEFVSRYAKTNWSSPAAAAIEWGIRWERYNLSDLSMSHVRIPYAEAYYAHYVHGVSFLVSNTKYEEPKALMAVASAANAEVNAEAVRTETDVPASAEETQTPEGETAAESTAAAEQSSGVRATPRGGSGSIVRKAKEVTAFETEENRGPGVETAAETAAASEESTQ</sequence>
<dbReference type="Gene3D" id="2.10.270.10">
    <property type="entry name" value="Cholin Binding"/>
    <property type="match status" value="1"/>
</dbReference>
<feature type="compositionally biased region" description="Basic and acidic residues" evidence="1">
    <location>
        <begin position="449"/>
        <end position="462"/>
    </location>
</feature>
<keyword evidence="5" id="KW-1185">Reference proteome</keyword>
<evidence type="ECO:0000313" key="5">
    <source>
        <dbReference type="Proteomes" id="UP000018466"/>
    </source>
</evidence>
<feature type="domain" description="Phage tail lysozyme" evidence="3">
    <location>
        <begin position="232"/>
        <end position="365"/>
    </location>
</feature>
<dbReference type="Pfam" id="PF18013">
    <property type="entry name" value="Phage_lysozyme2"/>
    <property type="match status" value="1"/>
</dbReference>
<dbReference type="AlphaFoldDB" id="A0AA37DH43"/>
<dbReference type="EMBL" id="AGEL01000003">
    <property type="protein sequence ID" value="EHO18049.1"/>
    <property type="molecule type" value="Genomic_DNA"/>
</dbReference>
<reference evidence="4 5" key="1">
    <citation type="submission" date="2011-10" db="EMBL/GenBank/DDBJ databases">
        <title>The Genome Sequence of Lachnospiraceae bacterium ACC2.</title>
        <authorList>
            <consortium name="The Broad Institute Genome Sequencing Platform"/>
            <person name="Earl A."/>
            <person name="Ward D."/>
            <person name="Feldgarden M."/>
            <person name="Gevers D."/>
            <person name="Sizova M."/>
            <person name="Hazen A."/>
            <person name="Epstein S."/>
            <person name="Young S.K."/>
            <person name="Zeng Q."/>
            <person name="Gargeya S."/>
            <person name="Fitzgerald M."/>
            <person name="Haas B."/>
            <person name="Abouelleil A."/>
            <person name="Alvarado L."/>
            <person name="Arachchi H.M."/>
            <person name="Berlin A."/>
            <person name="Brown A."/>
            <person name="Chapman S.B."/>
            <person name="Chen Z."/>
            <person name="Dunbar C."/>
            <person name="Freedman E."/>
            <person name="Gearin G."/>
            <person name="Goldberg J."/>
            <person name="Griggs A."/>
            <person name="Gujja S."/>
            <person name="Heiman D."/>
            <person name="Howarth C."/>
            <person name="Larson L."/>
            <person name="Lui A."/>
            <person name="MacDonald P.J.P."/>
            <person name="Montmayeur A."/>
            <person name="Murphy C."/>
            <person name="Neiman D."/>
            <person name="Pearson M."/>
            <person name="Priest M."/>
            <person name="Roberts A."/>
            <person name="Saif S."/>
            <person name="Shea T."/>
            <person name="Shenoy N."/>
            <person name="Sisk P."/>
            <person name="Stolte C."/>
            <person name="Sykes S."/>
            <person name="Wortman J."/>
            <person name="Nusbaum C."/>
            <person name="Birren B."/>
        </authorList>
    </citation>
    <scope>NUCLEOTIDE SEQUENCE [LARGE SCALE GENOMIC DNA]</scope>
    <source>
        <strain evidence="4 5">ACC2</strain>
    </source>
</reference>
<organism evidence="4 5">
    <name type="scientific">Stomatobaculum longum</name>
    <dbReference type="NCBI Taxonomy" id="796942"/>
    <lineage>
        <taxon>Bacteria</taxon>
        <taxon>Bacillati</taxon>
        <taxon>Bacillota</taxon>
        <taxon>Clostridia</taxon>
        <taxon>Lachnospirales</taxon>
        <taxon>Lachnospiraceae</taxon>
        <taxon>Stomatobaculum</taxon>
    </lineage>
</organism>
<dbReference type="SUPFAM" id="SSF69360">
    <property type="entry name" value="Cell wall binding repeat"/>
    <property type="match status" value="1"/>
</dbReference>
<keyword evidence="2" id="KW-1133">Transmembrane helix</keyword>
<dbReference type="Gene3D" id="1.10.530.10">
    <property type="match status" value="1"/>
</dbReference>
<dbReference type="RefSeq" id="WP_009532068.1">
    <property type="nucleotide sequence ID" value="NZ_JH590861.1"/>
</dbReference>
<gene>
    <name evidence="4" type="ORF">HMPREF9623_00233</name>
</gene>
<feature type="transmembrane region" description="Helical" evidence="2">
    <location>
        <begin position="20"/>
        <end position="36"/>
    </location>
</feature>
<comment type="caution">
    <text evidence="4">The sequence shown here is derived from an EMBL/GenBank/DDBJ whole genome shotgun (WGS) entry which is preliminary data.</text>
</comment>
<evidence type="ECO:0000256" key="1">
    <source>
        <dbReference type="SAM" id="MobiDB-lite"/>
    </source>
</evidence>
<evidence type="ECO:0000259" key="3">
    <source>
        <dbReference type="Pfam" id="PF18013"/>
    </source>
</evidence>
<feature type="region of interest" description="Disordered" evidence="1">
    <location>
        <begin position="401"/>
        <end position="481"/>
    </location>
</feature>
<dbReference type="InterPro" id="IPR041219">
    <property type="entry name" value="Phage_lysozyme2"/>
</dbReference>